<organism evidence="3 4">
    <name type="scientific">Canna indica</name>
    <name type="common">Indian-shot</name>
    <dbReference type="NCBI Taxonomy" id="4628"/>
    <lineage>
        <taxon>Eukaryota</taxon>
        <taxon>Viridiplantae</taxon>
        <taxon>Streptophyta</taxon>
        <taxon>Embryophyta</taxon>
        <taxon>Tracheophyta</taxon>
        <taxon>Spermatophyta</taxon>
        <taxon>Magnoliopsida</taxon>
        <taxon>Liliopsida</taxon>
        <taxon>Zingiberales</taxon>
        <taxon>Cannaceae</taxon>
        <taxon>Canna</taxon>
    </lineage>
</organism>
<feature type="domain" description="BSD" evidence="2">
    <location>
        <begin position="212"/>
        <end position="267"/>
    </location>
</feature>
<dbReference type="AlphaFoldDB" id="A0AAQ3Q5Q3"/>
<evidence type="ECO:0000313" key="4">
    <source>
        <dbReference type="Proteomes" id="UP001327560"/>
    </source>
</evidence>
<keyword evidence="4" id="KW-1185">Reference proteome</keyword>
<evidence type="ECO:0000259" key="2">
    <source>
        <dbReference type="PROSITE" id="PS50858"/>
    </source>
</evidence>
<dbReference type="EMBL" id="CP136891">
    <property type="protein sequence ID" value="WOK97072.1"/>
    <property type="molecule type" value="Genomic_DNA"/>
</dbReference>
<dbReference type="PANTHER" id="PTHR31923">
    <property type="entry name" value="BSD DOMAIN-CONTAINING PROTEIN"/>
    <property type="match status" value="1"/>
</dbReference>
<feature type="region of interest" description="Disordered" evidence="1">
    <location>
        <begin position="400"/>
        <end position="517"/>
    </location>
</feature>
<dbReference type="InterPro" id="IPR035925">
    <property type="entry name" value="BSD_dom_sf"/>
</dbReference>
<sequence length="528" mass="57204">MSWWAQSLMNSLRGGDDEEFDEDDDGEDESDRIIDSGNEKSHIGSPPGAQEEGEAEGEEEEGGTPTRGVKEDISELTKTLTRQFWGVASFLAPAPVGSETAGDRTAADQPDAAAAMVEAVVSPRIDGIRSDFAEIGGKFRIGIESVLSHTKAVSEISKMASSFLPFGSDEEDGEDDGVGVGAVGLNEEVLAFARNVAMHPRTWLDFPLPQGEKTSDDFEMSVAQLEHALAIERLAPEFAALRTALCPSQMSDGCFWKIYFVLLHSRLNRHDAELLSSPQVVEARAMLLQDLQTQVKPGSQSLGREASSGKDDVTTIPIEENVTGPSSTVNVTLAPTSISSREPVVSDSTKDRTFETIPTASMEDIETEKHPIQSVTDPVEDVETEKHPVQTTELQIVDKSVIEEEPANQSNSKDISSQTSKDIVQMYEEDGDEWLEDDSGEASTAGGVAVIPLEQEEDVSFSDLEVSDDEDDRVPTTNSKIISSHTKDSTDWVQLNKGSGGSIKDDNSSGLKTKGSNDWLDIEDFDVE</sequence>
<dbReference type="SMART" id="SM00751">
    <property type="entry name" value="BSD"/>
    <property type="match status" value="1"/>
</dbReference>
<proteinExistence type="predicted"/>
<dbReference type="Gene3D" id="1.10.3970.10">
    <property type="entry name" value="BSD domain"/>
    <property type="match status" value="1"/>
</dbReference>
<feature type="region of interest" description="Disordered" evidence="1">
    <location>
        <begin position="1"/>
        <end position="70"/>
    </location>
</feature>
<feature type="compositionally biased region" description="Basic and acidic residues" evidence="1">
    <location>
        <begin position="31"/>
        <end position="42"/>
    </location>
</feature>
<feature type="compositionally biased region" description="Polar residues" evidence="1">
    <location>
        <begin position="1"/>
        <end position="10"/>
    </location>
</feature>
<accession>A0AAQ3Q5Q3</accession>
<evidence type="ECO:0000256" key="1">
    <source>
        <dbReference type="SAM" id="MobiDB-lite"/>
    </source>
</evidence>
<dbReference type="InterPro" id="IPR005607">
    <property type="entry name" value="BSD_dom"/>
</dbReference>
<protein>
    <recommendedName>
        <fullName evidence="2">BSD domain-containing protein</fullName>
    </recommendedName>
</protein>
<feature type="compositionally biased region" description="Acidic residues" evidence="1">
    <location>
        <begin position="51"/>
        <end position="62"/>
    </location>
</feature>
<feature type="compositionally biased region" description="Acidic residues" evidence="1">
    <location>
        <begin position="454"/>
        <end position="472"/>
    </location>
</feature>
<dbReference type="Pfam" id="PF03909">
    <property type="entry name" value="BSD"/>
    <property type="match status" value="1"/>
</dbReference>
<dbReference type="PROSITE" id="PS50858">
    <property type="entry name" value="BSD"/>
    <property type="match status" value="1"/>
</dbReference>
<evidence type="ECO:0000313" key="3">
    <source>
        <dbReference type="EMBL" id="WOK97072.1"/>
    </source>
</evidence>
<feature type="compositionally biased region" description="Acidic residues" evidence="1">
    <location>
        <begin position="427"/>
        <end position="440"/>
    </location>
</feature>
<dbReference type="Proteomes" id="UP001327560">
    <property type="component" value="Chromosome 2"/>
</dbReference>
<dbReference type="SUPFAM" id="SSF140383">
    <property type="entry name" value="BSD domain-like"/>
    <property type="match status" value="1"/>
</dbReference>
<feature type="compositionally biased region" description="Polar residues" evidence="1">
    <location>
        <begin position="407"/>
        <end position="422"/>
    </location>
</feature>
<feature type="compositionally biased region" description="Polar residues" evidence="1">
    <location>
        <begin position="475"/>
        <end position="484"/>
    </location>
</feature>
<feature type="compositionally biased region" description="Acidic residues" evidence="1">
    <location>
        <begin position="16"/>
        <end position="30"/>
    </location>
</feature>
<dbReference type="PANTHER" id="PTHR31923:SF4">
    <property type="entry name" value="BSD DOMAIN-CONTAINING PROTEIN"/>
    <property type="match status" value="1"/>
</dbReference>
<reference evidence="3 4" key="1">
    <citation type="submission" date="2023-10" db="EMBL/GenBank/DDBJ databases">
        <title>Chromosome-scale genome assembly provides insights into flower coloration mechanisms of Canna indica.</title>
        <authorList>
            <person name="Li C."/>
        </authorList>
    </citation>
    <scope>NUCLEOTIDE SEQUENCE [LARGE SCALE GENOMIC DNA]</scope>
    <source>
        <tissue evidence="3">Flower</tissue>
    </source>
</reference>
<name>A0AAQ3Q5Q3_9LILI</name>
<gene>
    <name evidence="3" type="ORF">Cni_G05780</name>
</gene>